<evidence type="ECO:0000256" key="2">
    <source>
        <dbReference type="ARBA" id="ARBA00022801"/>
    </source>
</evidence>
<sequence>MHAKTLFLQAVLTSLALAEFPWPPRKWTVGQEVDTSSGLLTGQKSDWQPEVSEYLGIPFAEPPIGDLRWAAPRRYRSDDAQNATQFSPSCPANVASPPGSNLTYGSVRETIGGVLGQAGDTFSEDCLTVNVWTKPQTGARKKPVLIWIYGGGFNTGNSRSPAYNGAALANNYDVVVVTMNYRINIFGFPGAPFLPDINLGILDQRLAIEWARDNIEEFGGDPDQMILFGQSAGGGSTDMHAYAYPWNPIVKGYIPMSGSVSVRSPSTQSQGSSWYATSKALGCGGAEPGEADSTLECMRKKPFQEILNAIKASTNPLEPAGFTFFPSADGKIVFDDYAKRQEEGKFARLPVLVGATNDEGGLAAITGPRPGPGGNSTGGLSGLSILGCGPHAAALARRNHGIPTWRYLYAGEWPNQDIGSEGAWHGADIGIVFGNTEYITRRPDTEEQKKLIKTMSTAWTTFAKNPGYGLTALGYPLYTPELPTVIRFGGENSSEVAFETRTKYDAPCEALE</sequence>
<accession>A0A6G1G5W8</accession>
<keyword evidence="3" id="KW-0732">Signal</keyword>
<dbReference type="Gene3D" id="3.40.50.1820">
    <property type="entry name" value="alpha/beta hydrolase"/>
    <property type="match status" value="2"/>
</dbReference>
<keyword evidence="2 3" id="KW-0378">Hydrolase</keyword>
<dbReference type="InterPro" id="IPR002018">
    <property type="entry name" value="CarbesteraseB"/>
</dbReference>
<keyword evidence="6" id="KW-1185">Reference proteome</keyword>
<protein>
    <recommendedName>
        <fullName evidence="3">Carboxylic ester hydrolase</fullName>
        <ecNumber evidence="3">3.1.1.-</ecNumber>
    </recommendedName>
</protein>
<dbReference type="InterPro" id="IPR029058">
    <property type="entry name" value="AB_hydrolase_fold"/>
</dbReference>
<feature type="signal peptide" evidence="3">
    <location>
        <begin position="1"/>
        <end position="18"/>
    </location>
</feature>
<proteinExistence type="inferred from homology"/>
<dbReference type="RefSeq" id="XP_033534901.1">
    <property type="nucleotide sequence ID" value="XM_033678069.1"/>
</dbReference>
<dbReference type="GeneID" id="54418639"/>
<dbReference type="EC" id="3.1.1.-" evidence="3"/>
<reference evidence="7" key="2">
    <citation type="submission" date="2020-04" db="EMBL/GenBank/DDBJ databases">
        <authorList>
            <consortium name="NCBI Genome Project"/>
        </authorList>
    </citation>
    <scope>NUCLEOTIDE SEQUENCE</scope>
    <source>
        <strain evidence="7">CBS 781.70</strain>
    </source>
</reference>
<feature type="chain" id="PRO_5044517661" description="Carboxylic ester hydrolase" evidence="3">
    <location>
        <begin position="19"/>
        <end position="512"/>
    </location>
</feature>
<comment type="similarity">
    <text evidence="1 3">Belongs to the type-B carboxylesterase/lipase family.</text>
</comment>
<evidence type="ECO:0000313" key="7">
    <source>
        <dbReference type="RefSeq" id="XP_033534901.1"/>
    </source>
</evidence>
<evidence type="ECO:0000313" key="5">
    <source>
        <dbReference type="EMBL" id="KAF1813270.1"/>
    </source>
</evidence>
<evidence type="ECO:0000313" key="6">
    <source>
        <dbReference type="Proteomes" id="UP000504638"/>
    </source>
</evidence>
<dbReference type="AlphaFoldDB" id="A0A6G1G5W8"/>
<dbReference type="InterPro" id="IPR019826">
    <property type="entry name" value="Carboxylesterase_B_AS"/>
</dbReference>
<dbReference type="PROSITE" id="PS00122">
    <property type="entry name" value="CARBOXYLESTERASE_B_1"/>
    <property type="match status" value="1"/>
</dbReference>
<evidence type="ECO:0000256" key="3">
    <source>
        <dbReference type="RuleBase" id="RU361235"/>
    </source>
</evidence>
<dbReference type="EMBL" id="ML975155">
    <property type="protein sequence ID" value="KAF1813270.1"/>
    <property type="molecule type" value="Genomic_DNA"/>
</dbReference>
<organism evidence="5">
    <name type="scientific">Eremomyces bilateralis CBS 781.70</name>
    <dbReference type="NCBI Taxonomy" id="1392243"/>
    <lineage>
        <taxon>Eukaryota</taxon>
        <taxon>Fungi</taxon>
        <taxon>Dikarya</taxon>
        <taxon>Ascomycota</taxon>
        <taxon>Pezizomycotina</taxon>
        <taxon>Dothideomycetes</taxon>
        <taxon>Dothideomycetes incertae sedis</taxon>
        <taxon>Eremomycetales</taxon>
        <taxon>Eremomycetaceae</taxon>
        <taxon>Eremomyces</taxon>
    </lineage>
</organism>
<evidence type="ECO:0000259" key="4">
    <source>
        <dbReference type="Pfam" id="PF00135"/>
    </source>
</evidence>
<dbReference type="PANTHER" id="PTHR43918:SF4">
    <property type="entry name" value="CARBOXYLIC ESTER HYDROLASE"/>
    <property type="match status" value="1"/>
</dbReference>
<dbReference type="PANTHER" id="PTHR43918">
    <property type="entry name" value="ACETYLCHOLINESTERASE"/>
    <property type="match status" value="1"/>
</dbReference>
<dbReference type="InterPro" id="IPR050654">
    <property type="entry name" value="AChE-related_enzymes"/>
</dbReference>
<dbReference type="OrthoDB" id="408631at2759"/>
<feature type="domain" description="Carboxylesterase type B" evidence="4">
    <location>
        <begin position="31"/>
        <end position="365"/>
    </location>
</feature>
<dbReference type="Proteomes" id="UP000504638">
    <property type="component" value="Unplaced"/>
</dbReference>
<dbReference type="SUPFAM" id="SSF53474">
    <property type="entry name" value="alpha/beta-Hydrolases"/>
    <property type="match status" value="1"/>
</dbReference>
<dbReference type="Pfam" id="PF00135">
    <property type="entry name" value="COesterase"/>
    <property type="match status" value="1"/>
</dbReference>
<name>A0A6G1G5W8_9PEZI</name>
<gene>
    <name evidence="5 7" type="ORF">P152DRAFT_448588</name>
</gene>
<evidence type="ECO:0000256" key="1">
    <source>
        <dbReference type="ARBA" id="ARBA00005964"/>
    </source>
</evidence>
<reference evidence="5 7" key="1">
    <citation type="submission" date="2020-01" db="EMBL/GenBank/DDBJ databases">
        <authorList>
            <consortium name="DOE Joint Genome Institute"/>
            <person name="Haridas S."/>
            <person name="Albert R."/>
            <person name="Binder M."/>
            <person name="Bloem J."/>
            <person name="Labutti K."/>
            <person name="Salamov A."/>
            <person name="Andreopoulos B."/>
            <person name="Baker S.E."/>
            <person name="Barry K."/>
            <person name="Bills G."/>
            <person name="Bluhm B.H."/>
            <person name="Cannon C."/>
            <person name="Castanera R."/>
            <person name="Culley D.E."/>
            <person name="Daum C."/>
            <person name="Ezra D."/>
            <person name="Gonzalez J.B."/>
            <person name="Henrissat B."/>
            <person name="Kuo A."/>
            <person name="Liang C."/>
            <person name="Lipzen A."/>
            <person name="Lutzoni F."/>
            <person name="Magnuson J."/>
            <person name="Mondo S."/>
            <person name="Nolan M."/>
            <person name="Ohm R."/>
            <person name="Pangilinan J."/>
            <person name="Park H.-J."/>
            <person name="Ramirez L."/>
            <person name="Alfaro M."/>
            <person name="Sun H."/>
            <person name="Tritt A."/>
            <person name="Yoshinaga Y."/>
            <person name="Zwiers L.-H."/>
            <person name="Turgeon B.G."/>
            <person name="Goodwin S.B."/>
            <person name="Spatafora J.W."/>
            <person name="Crous P.W."/>
            <person name="Grigoriev I.V."/>
        </authorList>
    </citation>
    <scope>NUCLEOTIDE SEQUENCE</scope>
    <source>
        <strain evidence="5 7">CBS 781.70</strain>
    </source>
</reference>
<reference evidence="7" key="3">
    <citation type="submission" date="2025-04" db="UniProtKB">
        <authorList>
            <consortium name="RefSeq"/>
        </authorList>
    </citation>
    <scope>IDENTIFICATION</scope>
    <source>
        <strain evidence="7">CBS 781.70</strain>
    </source>
</reference>
<dbReference type="GO" id="GO:0052689">
    <property type="term" value="F:carboxylic ester hydrolase activity"/>
    <property type="evidence" value="ECO:0007669"/>
    <property type="project" value="TreeGrafter"/>
</dbReference>